<sequence>MKNHIAALMMIILLLCTIGQASSQITDNPKLFNEGGYVKGITVARVFGLTEFILGISGLVLSIRAKRTGRKKLVNIGLVLSLSAVLFSIIHICVTAGAVFGSGRGKAGSLFASIIGLIGIIVATQALRSQKPNSSAGTASR</sequence>
<keyword evidence="1" id="KW-0472">Membrane</keyword>
<dbReference type="Proteomes" id="UP001357452">
    <property type="component" value="Unassembled WGS sequence"/>
</dbReference>
<dbReference type="EMBL" id="JAZGLY010000008">
    <property type="protein sequence ID" value="MEE6188064.1"/>
    <property type="molecule type" value="Genomic_DNA"/>
</dbReference>
<reference evidence="3 4" key="1">
    <citation type="submission" date="2024-01" db="EMBL/GenBank/DDBJ databases">
        <title>Niabella digestum sp. nov., isolated from waste digestion system.</title>
        <authorList>
            <person name="Zhang L."/>
        </authorList>
    </citation>
    <scope>NUCLEOTIDE SEQUENCE [LARGE SCALE GENOMIC DNA]</scope>
    <source>
        <strain evidence="3 4">A18</strain>
    </source>
</reference>
<evidence type="ECO:0000313" key="4">
    <source>
        <dbReference type="Proteomes" id="UP001357452"/>
    </source>
</evidence>
<feature type="transmembrane region" description="Helical" evidence="1">
    <location>
        <begin position="37"/>
        <end position="61"/>
    </location>
</feature>
<feature type="chain" id="PRO_5047024164" evidence="2">
    <location>
        <begin position="22"/>
        <end position="141"/>
    </location>
</feature>
<dbReference type="Pfam" id="PF19733">
    <property type="entry name" value="DUF6223"/>
    <property type="match status" value="1"/>
</dbReference>
<organism evidence="3 4">
    <name type="scientific">Niabella digestorum</name>
    <dbReference type="NCBI Taxonomy" id="3117701"/>
    <lineage>
        <taxon>Bacteria</taxon>
        <taxon>Pseudomonadati</taxon>
        <taxon>Bacteroidota</taxon>
        <taxon>Chitinophagia</taxon>
        <taxon>Chitinophagales</taxon>
        <taxon>Chitinophagaceae</taxon>
        <taxon>Niabella</taxon>
    </lineage>
</organism>
<dbReference type="InterPro" id="IPR045770">
    <property type="entry name" value="DUF6223"/>
</dbReference>
<gene>
    <name evidence="3" type="ORF">V2H41_12355</name>
</gene>
<feature type="transmembrane region" description="Helical" evidence="1">
    <location>
        <begin position="107"/>
        <end position="127"/>
    </location>
</feature>
<feature type="transmembrane region" description="Helical" evidence="1">
    <location>
        <begin position="73"/>
        <end position="101"/>
    </location>
</feature>
<comment type="caution">
    <text evidence="3">The sequence shown here is derived from an EMBL/GenBank/DDBJ whole genome shotgun (WGS) entry which is preliminary data.</text>
</comment>
<keyword evidence="1" id="KW-0812">Transmembrane</keyword>
<feature type="signal peptide" evidence="2">
    <location>
        <begin position="1"/>
        <end position="21"/>
    </location>
</feature>
<keyword evidence="2" id="KW-0732">Signal</keyword>
<evidence type="ECO:0000313" key="3">
    <source>
        <dbReference type="EMBL" id="MEE6188064.1"/>
    </source>
</evidence>
<protein>
    <submittedName>
        <fullName evidence="3">DUF6223 family protein</fullName>
    </submittedName>
</protein>
<name>A0ABU7RJ73_9BACT</name>
<proteinExistence type="predicted"/>
<evidence type="ECO:0000256" key="1">
    <source>
        <dbReference type="SAM" id="Phobius"/>
    </source>
</evidence>
<accession>A0ABU7RJ73</accession>
<dbReference type="RefSeq" id="WP_330975466.1">
    <property type="nucleotide sequence ID" value="NZ_JAZGLY010000008.1"/>
</dbReference>
<keyword evidence="1" id="KW-1133">Transmembrane helix</keyword>
<keyword evidence="4" id="KW-1185">Reference proteome</keyword>
<evidence type="ECO:0000256" key="2">
    <source>
        <dbReference type="SAM" id="SignalP"/>
    </source>
</evidence>